<dbReference type="Pfam" id="PF02801">
    <property type="entry name" value="Ketoacyl-synt_C"/>
    <property type="match status" value="1"/>
</dbReference>
<dbReference type="CDD" id="cd00834">
    <property type="entry name" value="KAS_I_II"/>
    <property type="match status" value="1"/>
</dbReference>
<dbReference type="RefSeq" id="WP_066784784.1">
    <property type="nucleotide sequence ID" value="NZ_BJVD01000001.1"/>
</dbReference>
<dbReference type="Proteomes" id="UP000076021">
    <property type="component" value="Chromosome"/>
</dbReference>
<evidence type="ECO:0000256" key="9">
    <source>
        <dbReference type="ARBA" id="ARBA00023160"/>
    </source>
</evidence>
<keyword evidence="9 14" id="KW-0275">Fatty acid biosynthesis</keyword>
<dbReference type="EMBL" id="CP014806">
    <property type="protein sequence ID" value="AMW98203.1"/>
    <property type="molecule type" value="Genomic_DNA"/>
</dbReference>
<keyword evidence="7" id="KW-0276">Fatty acid metabolism</keyword>
<dbReference type="InterPro" id="IPR014031">
    <property type="entry name" value="Ketoacyl_synth_C"/>
</dbReference>
<dbReference type="GO" id="GO:0005829">
    <property type="term" value="C:cytosol"/>
    <property type="evidence" value="ECO:0007669"/>
    <property type="project" value="TreeGrafter"/>
</dbReference>
<dbReference type="KEGG" id="rst:ATY39_01480"/>
<comment type="catalytic activity">
    <reaction evidence="13 14">
        <text>a fatty acyl-[ACP] + malonyl-[ACP] + H(+) = a 3-oxoacyl-[ACP] + holo-[ACP] + CO2</text>
        <dbReference type="Rhea" id="RHEA:22836"/>
        <dbReference type="Rhea" id="RHEA-COMP:9623"/>
        <dbReference type="Rhea" id="RHEA-COMP:9685"/>
        <dbReference type="Rhea" id="RHEA-COMP:9916"/>
        <dbReference type="Rhea" id="RHEA-COMP:14125"/>
        <dbReference type="ChEBI" id="CHEBI:15378"/>
        <dbReference type="ChEBI" id="CHEBI:16526"/>
        <dbReference type="ChEBI" id="CHEBI:64479"/>
        <dbReference type="ChEBI" id="CHEBI:78449"/>
        <dbReference type="ChEBI" id="CHEBI:78776"/>
        <dbReference type="ChEBI" id="CHEBI:138651"/>
    </reaction>
</comment>
<dbReference type="GO" id="GO:0004315">
    <property type="term" value="F:3-oxoacyl-[acyl-carrier-protein] synthase activity"/>
    <property type="evidence" value="ECO:0007669"/>
    <property type="project" value="UniProtKB-UniRule"/>
</dbReference>
<evidence type="ECO:0000256" key="8">
    <source>
        <dbReference type="ARBA" id="ARBA00023098"/>
    </source>
</evidence>
<dbReference type="InterPro" id="IPR014030">
    <property type="entry name" value="Ketoacyl_synth_N"/>
</dbReference>
<evidence type="ECO:0000256" key="2">
    <source>
        <dbReference type="ARBA" id="ARBA00008467"/>
    </source>
</evidence>
<evidence type="ECO:0000256" key="12">
    <source>
        <dbReference type="ARBA" id="ARBA00047318"/>
    </source>
</evidence>
<organism evidence="16 17">
    <name type="scientific">Rummeliibacillus stabekisii</name>
    <dbReference type="NCBI Taxonomy" id="241244"/>
    <lineage>
        <taxon>Bacteria</taxon>
        <taxon>Bacillati</taxon>
        <taxon>Bacillota</taxon>
        <taxon>Bacilli</taxon>
        <taxon>Bacillales</taxon>
        <taxon>Caryophanaceae</taxon>
        <taxon>Rummeliibacillus</taxon>
    </lineage>
</organism>
<dbReference type="Pfam" id="PF00109">
    <property type="entry name" value="ketoacyl-synt"/>
    <property type="match status" value="1"/>
</dbReference>
<evidence type="ECO:0000256" key="10">
    <source>
        <dbReference type="ARBA" id="ARBA00023315"/>
    </source>
</evidence>
<dbReference type="InterPro" id="IPR016039">
    <property type="entry name" value="Thiolase-like"/>
</dbReference>
<dbReference type="NCBIfam" id="TIGR03150">
    <property type="entry name" value="fabF"/>
    <property type="match status" value="1"/>
</dbReference>
<reference evidence="16 17" key="1">
    <citation type="journal article" date="2016" name="Genome Announc.">
        <title>Whole-Genome Sequence of Rummeliibacillus stabekisii Strain PP9 Isolated from Antarctic Soil.</title>
        <authorList>
            <person name="da Mota F.F."/>
            <person name="Vollu R.E."/>
            <person name="Jurelevicius D."/>
            <person name="Seldin L."/>
        </authorList>
    </citation>
    <scope>NUCLEOTIDE SEQUENCE [LARGE SCALE GENOMIC DNA]</scope>
    <source>
        <strain evidence="16 17">PP9</strain>
    </source>
</reference>
<reference evidence="17" key="2">
    <citation type="submission" date="2016-03" db="EMBL/GenBank/DDBJ databases">
        <authorList>
            <person name="Ploux O."/>
        </authorList>
    </citation>
    <scope>NUCLEOTIDE SEQUENCE [LARGE SCALE GENOMIC DNA]</scope>
    <source>
        <strain evidence="17">PP9</strain>
    </source>
</reference>
<dbReference type="PANTHER" id="PTHR11712">
    <property type="entry name" value="POLYKETIDE SYNTHASE-RELATED"/>
    <property type="match status" value="1"/>
</dbReference>
<evidence type="ECO:0000256" key="11">
    <source>
        <dbReference type="ARBA" id="ARBA00024006"/>
    </source>
</evidence>
<dbReference type="NCBIfam" id="NF005589">
    <property type="entry name" value="PRK07314.1"/>
    <property type="match status" value="1"/>
</dbReference>
<dbReference type="EC" id="2.3.1.179" evidence="3 14"/>
<evidence type="ECO:0000256" key="7">
    <source>
        <dbReference type="ARBA" id="ARBA00022832"/>
    </source>
</evidence>
<dbReference type="SMART" id="SM00825">
    <property type="entry name" value="PKS_KS"/>
    <property type="match status" value="1"/>
</dbReference>
<dbReference type="UniPathway" id="UPA00094"/>
<dbReference type="SUPFAM" id="SSF53901">
    <property type="entry name" value="Thiolase-like"/>
    <property type="match status" value="2"/>
</dbReference>
<comment type="similarity">
    <text evidence="2 14 15">Belongs to the thiolase-like superfamily. Beta-ketoacyl-ACP synthases family.</text>
</comment>
<comment type="function">
    <text evidence="11 14">Involved in the type II fatty acid elongation cycle. Catalyzes the elongation of a wide range of acyl-ACP by the addition of two carbons from malonyl-ACP to an acyl acceptor. Can efficiently catalyze the conversion of palmitoleoyl-ACP (cis-hexadec-9-enoyl-ACP) to cis-vaccenoyl-ACP (cis-octadec-11-enoyl-ACP), an essential step in the thermal regulation of fatty acid composition.</text>
</comment>
<dbReference type="FunFam" id="3.40.47.10:FF:000026">
    <property type="entry name" value="3-oxoacyl-[acyl-carrier-protein] synthase 2"/>
    <property type="match status" value="1"/>
</dbReference>
<evidence type="ECO:0000313" key="16">
    <source>
        <dbReference type="EMBL" id="AMW98203.1"/>
    </source>
</evidence>
<evidence type="ECO:0000256" key="15">
    <source>
        <dbReference type="RuleBase" id="RU003694"/>
    </source>
</evidence>
<dbReference type="GO" id="GO:0006633">
    <property type="term" value="P:fatty acid biosynthetic process"/>
    <property type="evidence" value="ECO:0007669"/>
    <property type="project" value="UniProtKB-UniRule"/>
</dbReference>
<dbReference type="InterPro" id="IPR000794">
    <property type="entry name" value="Beta-ketoacyl_synthase"/>
</dbReference>
<dbReference type="NCBIfam" id="NF004970">
    <property type="entry name" value="PRK06333.1"/>
    <property type="match status" value="1"/>
</dbReference>
<protein>
    <recommendedName>
        <fullName evidence="4 14">3-oxoacyl-[acyl-carrier-protein] synthase 2</fullName>
        <ecNumber evidence="3 14">2.3.1.179</ecNumber>
    </recommendedName>
</protein>
<keyword evidence="8" id="KW-0443">Lipid metabolism</keyword>
<accession>A0A143H8X5</accession>
<evidence type="ECO:0000256" key="5">
    <source>
        <dbReference type="ARBA" id="ARBA00022516"/>
    </source>
</evidence>
<evidence type="ECO:0000256" key="1">
    <source>
        <dbReference type="ARBA" id="ARBA00005194"/>
    </source>
</evidence>
<evidence type="ECO:0000256" key="14">
    <source>
        <dbReference type="PIRNR" id="PIRNR000447"/>
    </source>
</evidence>
<dbReference type="InterPro" id="IPR020841">
    <property type="entry name" value="PKS_Beta-ketoAc_synthase_dom"/>
</dbReference>
<proteinExistence type="inferred from homology"/>
<keyword evidence="6 14" id="KW-0808">Transferase</keyword>
<keyword evidence="5 14" id="KW-0444">Lipid biosynthesis</keyword>
<evidence type="ECO:0000256" key="3">
    <source>
        <dbReference type="ARBA" id="ARBA00012356"/>
    </source>
</evidence>
<evidence type="ECO:0000256" key="6">
    <source>
        <dbReference type="ARBA" id="ARBA00022679"/>
    </source>
</evidence>
<keyword evidence="17" id="KW-1185">Reference proteome</keyword>
<dbReference type="PIRSF" id="PIRSF000447">
    <property type="entry name" value="KAS_II"/>
    <property type="match status" value="1"/>
</dbReference>
<dbReference type="InterPro" id="IPR017568">
    <property type="entry name" value="3-oxoacyl-ACP_synth-2"/>
</dbReference>
<comment type="catalytic activity">
    <reaction evidence="12 14">
        <text>(9Z)-hexadecenoyl-[ACP] + malonyl-[ACP] + H(+) = 3-oxo-(11Z)-octadecenoyl-[ACP] + holo-[ACP] + CO2</text>
        <dbReference type="Rhea" id="RHEA:55040"/>
        <dbReference type="Rhea" id="RHEA-COMP:9623"/>
        <dbReference type="Rhea" id="RHEA-COMP:9685"/>
        <dbReference type="Rhea" id="RHEA-COMP:10800"/>
        <dbReference type="Rhea" id="RHEA-COMP:14074"/>
        <dbReference type="ChEBI" id="CHEBI:15378"/>
        <dbReference type="ChEBI" id="CHEBI:16526"/>
        <dbReference type="ChEBI" id="CHEBI:64479"/>
        <dbReference type="ChEBI" id="CHEBI:78449"/>
        <dbReference type="ChEBI" id="CHEBI:83989"/>
        <dbReference type="ChEBI" id="CHEBI:138538"/>
        <dbReference type="EC" id="2.3.1.179"/>
    </reaction>
</comment>
<dbReference type="PANTHER" id="PTHR11712:SF336">
    <property type="entry name" value="3-OXOACYL-[ACYL-CARRIER-PROTEIN] SYNTHASE, MITOCHONDRIAL"/>
    <property type="match status" value="1"/>
</dbReference>
<dbReference type="AlphaFoldDB" id="A0A143H8X5"/>
<keyword evidence="10 14" id="KW-0012">Acyltransferase</keyword>
<sequence>MAKRRVVVTGIGAVTPLGNDISTTWENIKAGHVGIGPLTRLDPEKFPAKIAAEVKDFDIEKYISKKDARKMDRFTQYALAASIMAVEDSNLEITPEVGLRTGVWIGSGIGGMETFEQQYNNFLEKGQRRVSPFFVPMMIPDMAAGQVSIHFGAKAINSCSVTACASGTNSIGDAFKVIERGDADVMISGGAEAPITNMAVAGFCSNTALTLNPDPKTASRPFDKNRDGFVIGEGAGIVILEEYEHAVNRGAKIYAEVIGYGSTGDAHHITAPAPEGEGAARAMQQALNDADVSPEQVDYINAHGTSTVYNDLFETKAVKTVFGEHAYKLAISSTKSMTGHLLGAAGGIEAIFSVLALQENILPPTMNLETPDEECDLDYVPNKAREQEISYVMSNSLGFGGHNASLLFKKM</sequence>
<dbReference type="PROSITE" id="PS52004">
    <property type="entry name" value="KS3_2"/>
    <property type="match status" value="1"/>
</dbReference>
<dbReference type="Gene3D" id="3.40.47.10">
    <property type="match status" value="1"/>
</dbReference>
<dbReference type="STRING" id="241244.ATY39_01480"/>
<evidence type="ECO:0000256" key="4">
    <source>
        <dbReference type="ARBA" id="ARBA00014657"/>
    </source>
</evidence>
<dbReference type="OrthoDB" id="9808669at2"/>
<name>A0A143H8X5_9BACL</name>
<gene>
    <name evidence="16" type="ORF">ATY39_01480</name>
</gene>
<comment type="pathway">
    <text evidence="1 14">Lipid metabolism; fatty acid biosynthesis.</text>
</comment>
<evidence type="ECO:0000313" key="17">
    <source>
        <dbReference type="Proteomes" id="UP000076021"/>
    </source>
</evidence>
<evidence type="ECO:0000256" key="13">
    <source>
        <dbReference type="ARBA" id="ARBA00047659"/>
    </source>
</evidence>